<name>A0A9P8ZYW9_9PEZI</name>
<feature type="compositionally biased region" description="Basic and acidic residues" evidence="1">
    <location>
        <begin position="87"/>
        <end position="104"/>
    </location>
</feature>
<protein>
    <recommendedName>
        <fullName evidence="2">Transcription factor TFIIIC triple barrel domain-containing protein</fullName>
    </recommendedName>
</protein>
<dbReference type="InterPro" id="IPR019481">
    <property type="entry name" value="TFIIIC_triple_barrel"/>
</dbReference>
<proteinExistence type="predicted"/>
<feature type="region of interest" description="Disordered" evidence="1">
    <location>
        <begin position="71"/>
        <end position="104"/>
    </location>
</feature>
<evidence type="ECO:0000256" key="1">
    <source>
        <dbReference type="SAM" id="MobiDB-lite"/>
    </source>
</evidence>
<feature type="region of interest" description="Disordered" evidence="1">
    <location>
        <begin position="1"/>
        <end position="24"/>
    </location>
</feature>
<comment type="caution">
    <text evidence="3">The sequence shown here is derived from an EMBL/GenBank/DDBJ whole genome shotgun (WGS) entry which is preliminary data.</text>
</comment>
<reference evidence="3" key="1">
    <citation type="journal article" date="2021" name="Nat. Commun.">
        <title>Genetic determinants of endophytism in the Arabidopsis root mycobiome.</title>
        <authorList>
            <person name="Mesny F."/>
            <person name="Miyauchi S."/>
            <person name="Thiergart T."/>
            <person name="Pickel B."/>
            <person name="Atanasova L."/>
            <person name="Karlsson M."/>
            <person name="Huettel B."/>
            <person name="Barry K.W."/>
            <person name="Haridas S."/>
            <person name="Chen C."/>
            <person name="Bauer D."/>
            <person name="Andreopoulos W."/>
            <person name="Pangilinan J."/>
            <person name="LaButti K."/>
            <person name="Riley R."/>
            <person name="Lipzen A."/>
            <person name="Clum A."/>
            <person name="Drula E."/>
            <person name="Henrissat B."/>
            <person name="Kohler A."/>
            <person name="Grigoriev I.V."/>
            <person name="Martin F.M."/>
            <person name="Hacquard S."/>
        </authorList>
    </citation>
    <scope>NUCLEOTIDE SEQUENCE</scope>
    <source>
        <strain evidence="3">MPI-SDFR-AT-0073</strain>
    </source>
</reference>
<feature type="domain" description="Transcription factor TFIIIC triple barrel" evidence="2">
    <location>
        <begin position="28"/>
        <end position="186"/>
    </location>
</feature>
<feature type="compositionally biased region" description="Basic residues" evidence="1">
    <location>
        <begin position="282"/>
        <end position="308"/>
    </location>
</feature>
<dbReference type="Proteomes" id="UP000758603">
    <property type="component" value="Unassembled WGS sequence"/>
</dbReference>
<dbReference type="Pfam" id="PF10419">
    <property type="entry name" value="TFIIIC_sub6"/>
    <property type="match status" value="1"/>
</dbReference>
<sequence length="353" mass="39497">MASAPTSAVPAAGDHDDDSEWEYEYSATETETYYVTLDLSKADFVTRQQSSVPSGRGGYKERALADIFARKYDDDNLPAPKPKPSHPGRDPLDEPKGPQADSQDKLSYHDVVDLNEFQILELHSENPLVSYRGRVYEGHWAQNVGTELLFARHDQDNPLPVVRRLDKGVDLLAASSARIMLTEKSLKPAATKSQRRQPKVRFDGEDYEGESHPTVPDPEPGASAERYEQGDFLAKLIALKRKRGDKDEVTVIAKLHEEGKKKPGQKKPKPDQDEERPARGKGSGRGRGGGRPRGKARSRGRGRGRKLHFSKEESSDPDPTEKVSTPMDHKSTRVTPRRWSQLNNPDEDENQDN</sequence>
<feature type="compositionally biased region" description="Basic and acidic residues" evidence="1">
    <location>
        <begin position="268"/>
        <end position="278"/>
    </location>
</feature>
<organism evidence="3 4">
    <name type="scientific">Truncatella angustata</name>
    <dbReference type="NCBI Taxonomy" id="152316"/>
    <lineage>
        <taxon>Eukaryota</taxon>
        <taxon>Fungi</taxon>
        <taxon>Dikarya</taxon>
        <taxon>Ascomycota</taxon>
        <taxon>Pezizomycotina</taxon>
        <taxon>Sordariomycetes</taxon>
        <taxon>Xylariomycetidae</taxon>
        <taxon>Amphisphaeriales</taxon>
        <taxon>Sporocadaceae</taxon>
        <taxon>Truncatella</taxon>
    </lineage>
</organism>
<gene>
    <name evidence="3" type="ORF">BKA67DRAFT_243154</name>
</gene>
<evidence type="ECO:0000313" key="3">
    <source>
        <dbReference type="EMBL" id="KAH6655597.1"/>
    </source>
</evidence>
<dbReference type="Gene3D" id="2.60.40.4370">
    <property type="match status" value="1"/>
</dbReference>
<dbReference type="RefSeq" id="XP_045959862.1">
    <property type="nucleotide sequence ID" value="XM_046095695.1"/>
</dbReference>
<accession>A0A9P8ZYW9</accession>
<feature type="region of interest" description="Disordered" evidence="1">
    <location>
        <begin position="254"/>
        <end position="353"/>
    </location>
</feature>
<dbReference type="OrthoDB" id="1877767at2759"/>
<evidence type="ECO:0000259" key="2">
    <source>
        <dbReference type="Pfam" id="PF10419"/>
    </source>
</evidence>
<dbReference type="AlphaFoldDB" id="A0A9P8ZYW9"/>
<feature type="region of interest" description="Disordered" evidence="1">
    <location>
        <begin position="186"/>
        <end position="224"/>
    </location>
</feature>
<dbReference type="EMBL" id="JAGPXC010000003">
    <property type="protein sequence ID" value="KAH6655597.1"/>
    <property type="molecule type" value="Genomic_DNA"/>
</dbReference>
<dbReference type="GeneID" id="70124588"/>
<evidence type="ECO:0000313" key="4">
    <source>
        <dbReference type="Proteomes" id="UP000758603"/>
    </source>
</evidence>
<keyword evidence="4" id="KW-1185">Reference proteome</keyword>